<feature type="transmembrane region" description="Helical" evidence="7">
    <location>
        <begin position="295"/>
        <end position="319"/>
    </location>
</feature>
<feature type="transmembrane region" description="Helical" evidence="7">
    <location>
        <begin position="128"/>
        <end position="150"/>
    </location>
</feature>
<dbReference type="CDD" id="cd06261">
    <property type="entry name" value="TM_PBP2"/>
    <property type="match status" value="1"/>
</dbReference>
<dbReference type="Proteomes" id="UP000290365">
    <property type="component" value="Chromosome"/>
</dbReference>
<reference evidence="10 11" key="1">
    <citation type="submission" date="2019-01" db="EMBL/GenBank/DDBJ databases">
        <title>Ktedonosporobacter rubrisoli SCAWS-G2.</title>
        <authorList>
            <person name="Huang Y."/>
            <person name="Yan B."/>
        </authorList>
    </citation>
    <scope>NUCLEOTIDE SEQUENCE [LARGE SCALE GENOMIC DNA]</scope>
    <source>
        <strain evidence="10 11">SCAWS-G2</strain>
    </source>
</reference>
<keyword evidence="11" id="KW-1185">Reference proteome</keyword>
<dbReference type="Gene3D" id="1.10.3720.10">
    <property type="entry name" value="MetI-like"/>
    <property type="match status" value="1"/>
</dbReference>
<dbReference type="InterPro" id="IPR035906">
    <property type="entry name" value="MetI-like_sf"/>
</dbReference>
<dbReference type="GO" id="GO:0071916">
    <property type="term" value="F:dipeptide transmembrane transporter activity"/>
    <property type="evidence" value="ECO:0007669"/>
    <property type="project" value="TreeGrafter"/>
</dbReference>
<evidence type="ECO:0000256" key="7">
    <source>
        <dbReference type="RuleBase" id="RU363032"/>
    </source>
</evidence>
<evidence type="ECO:0000256" key="6">
    <source>
        <dbReference type="ARBA" id="ARBA00023136"/>
    </source>
</evidence>
<feature type="region of interest" description="Disordered" evidence="8">
    <location>
        <begin position="1"/>
        <end position="46"/>
    </location>
</feature>
<feature type="compositionally biased region" description="Polar residues" evidence="8">
    <location>
        <begin position="28"/>
        <end position="42"/>
    </location>
</feature>
<comment type="similarity">
    <text evidence="7">Belongs to the binding-protein-dependent transport system permease family.</text>
</comment>
<keyword evidence="2 7" id="KW-0813">Transport</keyword>
<evidence type="ECO:0000256" key="3">
    <source>
        <dbReference type="ARBA" id="ARBA00022475"/>
    </source>
</evidence>
<comment type="subcellular location">
    <subcellularLocation>
        <location evidence="1 7">Cell membrane</location>
        <topology evidence="1 7">Multi-pass membrane protein</topology>
    </subcellularLocation>
</comment>
<dbReference type="PROSITE" id="PS50928">
    <property type="entry name" value="ABC_TM1"/>
    <property type="match status" value="1"/>
</dbReference>
<feature type="compositionally biased region" description="Polar residues" evidence="8">
    <location>
        <begin position="1"/>
        <end position="13"/>
    </location>
</feature>
<evidence type="ECO:0000256" key="4">
    <source>
        <dbReference type="ARBA" id="ARBA00022692"/>
    </source>
</evidence>
<protein>
    <submittedName>
        <fullName evidence="10">ABC transporter permease</fullName>
    </submittedName>
</protein>
<keyword evidence="6 7" id="KW-0472">Membrane</keyword>
<dbReference type="OrthoDB" id="9789244at2"/>
<feature type="transmembrane region" description="Helical" evidence="7">
    <location>
        <begin position="162"/>
        <end position="183"/>
    </location>
</feature>
<proteinExistence type="inferred from homology"/>
<dbReference type="Pfam" id="PF00528">
    <property type="entry name" value="BPD_transp_1"/>
    <property type="match status" value="1"/>
</dbReference>
<keyword evidence="5 7" id="KW-1133">Transmembrane helix</keyword>
<evidence type="ECO:0000256" key="1">
    <source>
        <dbReference type="ARBA" id="ARBA00004651"/>
    </source>
</evidence>
<feature type="transmembrane region" description="Helical" evidence="7">
    <location>
        <begin position="67"/>
        <end position="86"/>
    </location>
</feature>
<dbReference type="PANTHER" id="PTHR43386">
    <property type="entry name" value="OLIGOPEPTIDE TRANSPORT SYSTEM PERMEASE PROTEIN APPC"/>
    <property type="match status" value="1"/>
</dbReference>
<feature type="domain" description="ABC transmembrane type-1" evidence="9">
    <location>
        <begin position="128"/>
        <end position="316"/>
    </location>
</feature>
<dbReference type="EMBL" id="CP035758">
    <property type="protein sequence ID" value="QBD80076.1"/>
    <property type="molecule type" value="Genomic_DNA"/>
</dbReference>
<dbReference type="SUPFAM" id="SSF161098">
    <property type="entry name" value="MetI-like"/>
    <property type="match status" value="1"/>
</dbReference>
<gene>
    <name evidence="10" type="ORF">EPA93_30475</name>
</gene>
<dbReference type="InterPro" id="IPR050366">
    <property type="entry name" value="BP-dependent_transpt_permease"/>
</dbReference>
<organism evidence="10 11">
    <name type="scientific">Ktedonosporobacter rubrisoli</name>
    <dbReference type="NCBI Taxonomy" id="2509675"/>
    <lineage>
        <taxon>Bacteria</taxon>
        <taxon>Bacillati</taxon>
        <taxon>Chloroflexota</taxon>
        <taxon>Ktedonobacteria</taxon>
        <taxon>Ktedonobacterales</taxon>
        <taxon>Ktedonosporobacteraceae</taxon>
        <taxon>Ktedonosporobacter</taxon>
    </lineage>
</organism>
<feature type="transmembrane region" description="Helical" evidence="7">
    <location>
        <begin position="234"/>
        <end position="259"/>
    </location>
</feature>
<evidence type="ECO:0000259" key="9">
    <source>
        <dbReference type="PROSITE" id="PS50928"/>
    </source>
</evidence>
<evidence type="ECO:0000313" key="10">
    <source>
        <dbReference type="EMBL" id="QBD80076.1"/>
    </source>
</evidence>
<dbReference type="KEGG" id="kbs:EPA93_30475"/>
<dbReference type="GO" id="GO:0005886">
    <property type="term" value="C:plasma membrane"/>
    <property type="evidence" value="ECO:0007669"/>
    <property type="project" value="UniProtKB-SubCell"/>
</dbReference>
<dbReference type="PANTHER" id="PTHR43386:SF1">
    <property type="entry name" value="D,D-DIPEPTIDE TRANSPORT SYSTEM PERMEASE PROTEIN DDPC-RELATED"/>
    <property type="match status" value="1"/>
</dbReference>
<feature type="transmembrane region" description="Helical" evidence="7">
    <location>
        <begin position="189"/>
        <end position="207"/>
    </location>
</feature>
<sequence>MDTPITSQPSPGSEDQPLAKTGPGISLLPSSTGKQSPQTNGPETPGSAPLRLYNLAHLLKHNPKASIGLGIVVFFFLVAIIGPLFVHQNPNAFSHDTLAPPSAEHWLGTTQTGQDVFLQVLVGTRVSILWGFATGLVVTILSVVIGLLAGYCGGFIDDALSLLTNVFLVLPAFPLAIVLAAYLPFKGPITVALVITFTSWAWNARVLRAQTLSMRQREFVAAARSNGESAWRIIFFDILPNELAIVASGFVGTILYVILAEAGLEFLGLSDATVVSWGTMFYWAQNNDALLLGAWWWFLPPGLCIAILGAGLALINFAIDEISNPRLRREVKLSVLKRLMKTKQAA</sequence>
<accession>A0A4P6JYF9</accession>
<name>A0A4P6JYF9_KTERU</name>
<dbReference type="InterPro" id="IPR025966">
    <property type="entry name" value="OppC_N"/>
</dbReference>
<evidence type="ECO:0000256" key="8">
    <source>
        <dbReference type="SAM" id="MobiDB-lite"/>
    </source>
</evidence>
<dbReference type="Pfam" id="PF12911">
    <property type="entry name" value="OppC_N"/>
    <property type="match status" value="1"/>
</dbReference>
<evidence type="ECO:0000256" key="2">
    <source>
        <dbReference type="ARBA" id="ARBA00022448"/>
    </source>
</evidence>
<keyword evidence="4 7" id="KW-0812">Transmembrane</keyword>
<dbReference type="AlphaFoldDB" id="A0A4P6JYF9"/>
<dbReference type="InterPro" id="IPR000515">
    <property type="entry name" value="MetI-like"/>
</dbReference>
<dbReference type="RefSeq" id="WP_129891142.1">
    <property type="nucleotide sequence ID" value="NZ_CP035758.1"/>
</dbReference>
<evidence type="ECO:0000256" key="5">
    <source>
        <dbReference type="ARBA" id="ARBA00022989"/>
    </source>
</evidence>
<evidence type="ECO:0000313" key="11">
    <source>
        <dbReference type="Proteomes" id="UP000290365"/>
    </source>
</evidence>
<keyword evidence="3" id="KW-1003">Cell membrane</keyword>